<name>A0AAD7FGU1_9AGAR</name>
<keyword evidence="3" id="KW-0862">Zinc</keyword>
<evidence type="ECO:0000313" key="6">
    <source>
        <dbReference type="EMBL" id="KAJ7617868.1"/>
    </source>
</evidence>
<keyword evidence="7" id="KW-1185">Reference proteome</keyword>
<gene>
    <name evidence="6" type="ORF">FB45DRAFT_215666</name>
</gene>
<evidence type="ECO:0000259" key="5">
    <source>
        <dbReference type="PROSITE" id="PS50865"/>
    </source>
</evidence>
<dbReference type="Pfam" id="PF01753">
    <property type="entry name" value="zf-MYND"/>
    <property type="match status" value="1"/>
</dbReference>
<keyword evidence="2 4" id="KW-0863">Zinc-finger</keyword>
<protein>
    <recommendedName>
        <fullName evidence="5">MYND-type domain-containing protein</fullName>
    </recommendedName>
</protein>
<dbReference type="InterPro" id="IPR002893">
    <property type="entry name" value="Znf_MYND"/>
</dbReference>
<dbReference type="EMBL" id="JARKIF010000020">
    <property type="protein sequence ID" value="KAJ7617868.1"/>
    <property type="molecule type" value="Genomic_DNA"/>
</dbReference>
<sequence length="236" mass="26437">MMSEPLVVCICGEPAANRCSSCKAVSYCSKECQRGDWKTHKIACKAATSVASSSSPSDVPSPTSLRRGSPTDLQQLIRVGAQHSIYQDTLQLGLEPDLISGVTGAEFYDEKDGSAKFWRLDGSVREEWENNARVDHRKAQRFWKTFLSPITDARKWVDIVLDAVLNVRLPSNNQPMWQTQVNANILAGLFPHLRHFTREQNTALLDIFVRHGPWYDHTGCFRLSSGTTVFELDAPI</sequence>
<dbReference type="GO" id="GO:0008270">
    <property type="term" value="F:zinc ion binding"/>
    <property type="evidence" value="ECO:0007669"/>
    <property type="project" value="UniProtKB-KW"/>
</dbReference>
<dbReference type="SUPFAM" id="SSF144232">
    <property type="entry name" value="HIT/MYND zinc finger-like"/>
    <property type="match status" value="1"/>
</dbReference>
<proteinExistence type="predicted"/>
<comment type="caution">
    <text evidence="6">The sequence shown here is derived from an EMBL/GenBank/DDBJ whole genome shotgun (WGS) entry which is preliminary data.</text>
</comment>
<evidence type="ECO:0000256" key="1">
    <source>
        <dbReference type="ARBA" id="ARBA00022723"/>
    </source>
</evidence>
<evidence type="ECO:0000313" key="7">
    <source>
        <dbReference type="Proteomes" id="UP001221142"/>
    </source>
</evidence>
<organism evidence="6 7">
    <name type="scientific">Roridomyces roridus</name>
    <dbReference type="NCBI Taxonomy" id="1738132"/>
    <lineage>
        <taxon>Eukaryota</taxon>
        <taxon>Fungi</taxon>
        <taxon>Dikarya</taxon>
        <taxon>Basidiomycota</taxon>
        <taxon>Agaricomycotina</taxon>
        <taxon>Agaricomycetes</taxon>
        <taxon>Agaricomycetidae</taxon>
        <taxon>Agaricales</taxon>
        <taxon>Marasmiineae</taxon>
        <taxon>Mycenaceae</taxon>
        <taxon>Roridomyces</taxon>
    </lineage>
</organism>
<feature type="domain" description="MYND-type" evidence="5">
    <location>
        <begin position="8"/>
        <end position="44"/>
    </location>
</feature>
<dbReference type="AlphaFoldDB" id="A0AAD7FGU1"/>
<evidence type="ECO:0000256" key="2">
    <source>
        <dbReference type="ARBA" id="ARBA00022771"/>
    </source>
</evidence>
<evidence type="ECO:0000256" key="4">
    <source>
        <dbReference type="PROSITE-ProRule" id="PRU00134"/>
    </source>
</evidence>
<keyword evidence="1" id="KW-0479">Metal-binding</keyword>
<evidence type="ECO:0000256" key="3">
    <source>
        <dbReference type="ARBA" id="ARBA00022833"/>
    </source>
</evidence>
<reference evidence="6" key="1">
    <citation type="submission" date="2023-03" db="EMBL/GenBank/DDBJ databases">
        <title>Massive genome expansion in bonnet fungi (Mycena s.s.) driven by repeated elements and novel gene families across ecological guilds.</title>
        <authorList>
            <consortium name="Lawrence Berkeley National Laboratory"/>
            <person name="Harder C.B."/>
            <person name="Miyauchi S."/>
            <person name="Viragh M."/>
            <person name="Kuo A."/>
            <person name="Thoen E."/>
            <person name="Andreopoulos B."/>
            <person name="Lu D."/>
            <person name="Skrede I."/>
            <person name="Drula E."/>
            <person name="Henrissat B."/>
            <person name="Morin E."/>
            <person name="Kohler A."/>
            <person name="Barry K."/>
            <person name="LaButti K."/>
            <person name="Morin E."/>
            <person name="Salamov A."/>
            <person name="Lipzen A."/>
            <person name="Mereny Z."/>
            <person name="Hegedus B."/>
            <person name="Baldrian P."/>
            <person name="Stursova M."/>
            <person name="Weitz H."/>
            <person name="Taylor A."/>
            <person name="Grigoriev I.V."/>
            <person name="Nagy L.G."/>
            <person name="Martin F."/>
            <person name="Kauserud H."/>
        </authorList>
    </citation>
    <scope>NUCLEOTIDE SEQUENCE</scope>
    <source>
        <strain evidence="6">9284</strain>
    </source>
</reference>
<dbReference type="PROSITE" id="PS50865">
    <property type="entry name" value="ZF_MYND_2"/>
    <property type="match status" value="1"/>
</dbReference>
<accession>A0AAD7FGU1</accession>
<dbReference type="Gene3D" id="6.10.140.2220">
    <property type="match status" value="1"/>
</dbReference>
<dbReference type="Proteomes" id="UP001221142">
    <property type="component" value="Unassembled WGS sequence"/>
</dbReference>